<accession>A0ABR6EXN1</accession>
<keyword evidence="1" id="KW-1133">Transmembrane helix</keyword>
<evidence type="ECO:0000313" key="2">
    <source>
        <dbReference type="EMBL" id="MBB2149188.1"/>
    </source>
</evidence>
<reference evidence="2 3" key="1">
    <citation type="submission" date="2019-11" db="EMBL/GenBank/DDBJ databases">
        <title>Description of Pedobacter sp. LMG 31462T.</title>
        <authorList>
            <person name="Carlier A."/>
            <person name="Qi S."/>
            <person name="Vandamme P."/>
        </authorList>
    </citation>
    <scope>NUCLEOTIDE SEQUENCE [LARGE SCALE GENOMIC DNA]</scope>
    <source>
        <strain evidence="2 3">LMG 31462</strain>
    </source>
</reference>
<proteinExistence type="predicted"/>
<organism evidence="2 3">
    <name type="scientific">Pedobacter gandavensis</name>
    <dbReference type="NCBI Taxonomy" id="2679963"/>
    <lineage>
        <taxon>Bacteria</taxon>
        <taxon>Pseudomonadati</taxon>
        <taxon>Bacteroidota</taxon>
        <taxon>Sphingobacteriia</taxon>
        <taxon>Sphingobacteriales</taxon>
        <taxon>Sphingobacteriaceae</taxon>
        <taxon>Pedobacter</taxon>
    </lineage>
</organism>
<protein>
    <submittedName>
        <fullName evidence="2">Uncharacterized protein</fullName>
    </submittedName>
</protein>
<dbReference type="RefSeq" id="WP_182956359.1">
    <property type="nucleotide sequence ID" value="NZ_WNXC01000002.1"/>
</dbReference>
<keyword evidence="1" id="KW-0812">Transmembrane</keyword>
<sequence length="163" mass="18632">MLAILLQFSGSLLSFISFLRKNKFDFGNQTKSLIKIKPILRKDAYEILLEKWAMYVGITEIVLGYAFALFKINLFEDHLSNNTIFYLPIVLIISFSIALIITECKIKGFLKFVNSSDSLQLGNGETFMGDLSGINCEPELLKISELEEKNKLLQEEIKRLKNN</sequence>
<dbReference type="Proteomes" id="UP000636110">
    <property type="component" value="Unassembled WGS sequence"/>
</dbReference>
<feature type="transmembrane region" description="Helical" evidence="1">
    <location>
        <begin position="52"/>
        <end position="72"/>
    </location>
</feature>
<evidence type="ECO:0000313" key="3">
    <source>
        <dbReference type="Proteomes" id="UP000636110"/>
    </source>
</evidence>
<gene>
    <name evidence="2" type="ORF">GM920_09735</name>
</gene>
<dbReference type="EMBL" id="WNXC01000002">
    <property type="protein sequence ID" value="MBB2149188.1"/>
    <property type="molecule type" value="Genomic_DNA"/>
</dbReference>
<feature type="transmembrane region" description="Helical" evidence="1">
    <location>
        <begin position="84"/>
        <end position="102"/>
    </location>
</feature>
<name>A0ABR6EXN1_9SPHI</name>
<evidence type="ECO:0000256" key="1">
    <source>
        <dbReference type="SAM" id="Phobius"/>
    </source>
</evidence>
<keyword evidence="1" id="KW-0472">Membrane</keyword>
<keyword evidence="3" id="KW-1185">Reference proteome</keyword>
<comment type="caution">
    <text evidence="2">The sequence shown here is derived from an EMBL/GenBank/DDBJ whole genome shotgun (WGS) entry which is preliminary data.</text>
</comment>